<accession>A0A381Y5J3</accession>
<reference evidence="1" key="1">
    <citation type="submission" date="2018-05" db="EMBL/GenBank/DDBJ databases">
        <authorList>
            <person name="Lanie J.A."/>
            <person name="Ng W.-L."/>
            <person name="Kazmierczak K.M."/>
            <person name="Andrzejewski T.M."/>
            <person name="Davidsen T.M."/>
            <person name="Wayne K.J."/>
            <person name="Tettelin H."/>
            <person name="Glass J.I."/>
            <person name="Rusch D."/>
            <person name="Podicherti R."/>
            <person name="Tsui H.-C.T."/>
            <person name="Winkler M.E."/>
        </authorList>
    </citation>
    <scope>NUCLEOTIDE SEQUENCE</scope>
</reference>
<dbReference type="AlphaFoldDB" id="A0A381Y5J3"/>
<feature type="non-terminal residue" evidence="1">
    <location>
        <position position="28"/>
    </location>
</feature>
<name>A0A381Y5J3_9ZZZZ</name>
<organism evidence="1">
    <name type="scientific">marine metagenome</name>
    <dbReference type="NCBI Taxonomy" id="408172"/>
    <lineage>
        <taxon>unclassified sequences</taxon>
        <taxon>metagenomes</taxon>
        <taxon>ecological metagenomes</taxon>
    </lineage>
</organism>
<sequence length="28" mass="3263">MFEQKIYFSVIALLYIANTANAFEKCFS</sequence>
<protein>
    <submittedName>
        <fullName evidence="1">Uncharacterized protein</fullName>
    </submittedName>
</protein>
<gene>
    <name evidence="1" type="ORF">METZ01_LOCUS124607</name>
</gene>
<dbReference type="EMBL" id="UINC01017341">
    <property type="protein sequence ID" value="SVA71753.1"/>
    <property type="molecule type" value="Genomic_DNA"/>
</dbReference>
<proteinExistence type="predicted"/>
<evidence type="ECO:0000313" key="1">
    <source>
        <dbReference type="EMBL" id="SVA71753.1"/>
    </source>
</evidence>